<dbReference type="GO" id="GO:0005886">
    <property type="term" value="C:plasma membrane"/>
    <property type="evidence" value="ECO:0007669"/>
    <property type="project" value="UniProtKB-SubCell"/>
</dbReference>
<evidence type="ECO:0000256" key="3">
    <source>
        <dbReference type="ARBA" id="ARBA00022781"/>
    </source>
</evidence>
<dbReference type="Pfam" id="PF00213">
    <property type="entry name" value="OSCP"/>
    <property type="match status" value="1"/>
</dbReference>
<keyword evidence="4 8" id="KW-0406">Ion transport</keyword>
<dbReference type="HAMAP" id="MF_01416">
    <property type="entry name" value="ATP_synth_delta_bact"/>
    <property type="match status" value="1"/>
</dbReference>
<evidence type="ECO:0000256" key="2">
    <source>
        <dbReference type="ARBA" id="ARBA00022448"/>
    </source>
</evidence>
<evidence type="ECO:0000313" key="9">
    <source>
        <dbReference type="EMBL" id="XAY04761.1"/>
    </source>
</evidence>
<sequence length="176" mass="19752">MEEIARVYAKSLFEVSKEKGTLDVVREQLGQFSEALAGSSELSTFFFSPYFSTVEKKEGLHKAVSDADPTVVNILELLLENHRMPAIHRLRKEFDRLWDDENKLLPVDITSAVALDDDVVQRLGDQIGQQTGRKVQLTAHVDPEVLGGIILRVGNQILDASIRNRLDQLRRSVAKA</sequence>
<evidence type="ECO:0000256" key="1">
    <source>
        <dbReference type="ARBA" id="ARBA00004370"/>
    </source>
</evidence>
<comment type="function">
    <text evidence="8">This protein is part of the stalk that links CF(0) to CF(1). It either transmits conformational changes from CF(0) to CF(1) or is implicated in proton conduction.</text>
</comment>
<dbReference type="EMBL" id="CP114014">
    <property type="protein sequence ID" value="XAY04761.1"/>
    <property type="molecule type" value="Genomic_DNA"/>
</dbReference>
<keyword evidence="3 8" id="KW-0375">Hydrogen ion transport</keyword>
<evidence type="ECO:0000256" key="5">
    <source>
        <dbReference type="ARBA" id="ARBA00023136"/>
    </source>
</evidence>
<evidence type="ECO:0000256" key="8">
    <source>
        <dbReference type="HAMAP-Rule" id="MF_01416"/>
    </source>
</evidence>
<dbReference type="KEGG" id="parq:DSM112329_01598"/>
<dbReference type="InterPro" id="IPR020781">
    <property type="entry name" value="ATPase_OSCP/d_CS"/>
</dbReference>
<dbReference type="Gene3D" id="1.10.520.20">
    <property type="entry name" value="N-terminal domain of the delta subunit of the F1F0-ATP synthase"/>
    <property type="match status" value="1"/>
</dbReference>
<dbReference type="GO" id="GO:0046933">
    <property type="term" value="F:proton-transporting ATP synthase activity, rotational mechanism"/>
    <property type="evidence" value="ECO:0007669"/>
    <property type="project" value="UniProtKB-UniRule"/>
</dbReference>
<dbReference type="SUPFAM" id="SSF47928">
    <property type="entry name" value="N-terminal domain of the delta subunit of the F1F0-ATP synthase"/>
    <property type="match status" value="1"/>
</dbReference>
<reference evidence="9" key="1">
    <citation type="submission" date="2022-12" db="EMBL/GenBank/DDBJ databases">
        <title>Paraconexibacter alkalitolerans sp. nov. and Baekduia alba sp. nov., isolated from soil and emended description of the genera Paraconexibacter (Chun et al., 2020) and Baekduia (An et al., 2020).</title>
        <authorList>
            <person name="Vieira S."/>
            <person name="Huber K.J."/>
            <person name="Geppert A."/>
            <person name="Wolf J."/>
            <person name="Neumann-Schaal M."/>
            <person name="Muesken M."/>
            <person name="Overmann J."/>
        </authorList>
    </citation>
    <scope>NUCLEOTIDE SEQUENCE</scope>
    <source>
        <strain evidence="9">AEG42_29</strain>
    </source>
</reference>
<protein>
    <recommendedName>
        <fullName evidence="8">ATP synthase subunit delta</fullName>
    </recommendedName>
    <alternativeName>
        <fullName evidence="8">ATP synthase F(1) sector subunit delta</fullName>
    </alternativeName>
    <alternativeName>
        <fullName evidence="8">F-type ATPase subunit delta</fullName>
        <shortName evidence="8">F-ATPase subunit delta</shortName>
    </alternativeName>
</protein>
<dbReference type="NCBIfam" id="TIGR01145">
    <property type="entry name" value="ATP_synt_delta"/>
    <property type="match status" value="1"/>
</dbReference>
<dbReference type="GO" id="GO:0045259">
    <property type="term" value="C:proton-transporting ATP synthase complex"/>
    <property type="evidence" value="ECO:0007669"/>
    <property type="project" value="UniProtKB-KW"/>
</dbReference>
<dbReference type="InterPro" id="IPR000711">
    <property type="entry name" value="ATPase_OSCP/dsu"/>
</dbReference>
<keyword evidence="5 8" id="KW-0472">Membrane</keyword>
<keyword evidence="2 8" id="KW-0813">Transport</keyword>
<dbReference type="PANTHER" id="PTHR11910">
    <property type="entry name" value="ATP SYNTHASE DELTA CHAIN"/>
    <property type="match status" value="1"/>
</dbReference>
<proteinExistence type="inferred from homology"/>
<gene>
    <name evidence="9" type="primary">atpH_2</name>
    <name evidence="8" type="synonym">atpH</name>
    <name evidence="9" type="ORF">DSM112329_01598</name>
</gene>
<dbReference type="PRINTS" id="PR00125">
    <property type="entry name" value="ATPASEDELTA"/>
</dbReference>
<dbReference type="InterPro" id="IPR026015">
    <property type="entry name" value="ATP_synth_OSCP/delta_N_sf"/>
</dbReference>
<keyword evidence="7 8" id="KW-0066">ATP synthesis</keyword>
<evidence type="ECO:0000256" key="4">
    <source>
        <dbReference type="ARBA" id="ARBA00023065"/>
    </source>
</evidence>
<keyword evidence="6 8" id="KW-0139">CF(1)</keyword>
<keyword evidence="8" id="KW-1003">Cell membrane</keyword>
<accession>A0AAU7AT09</accession>
<evidence type="ECO:0000256" key="6">
    <source>
        <dbReference type="ARBA" id="ARBA00023196"/>
    </source>
</evidence>
<dbReference type="AlphaFoldDB" id="A0AAU7AT09"/>
<dbReference type="PROSITE" id="PS00389">
    <property type="entry name" value="ATPASE_DELTA"/>
    <property type="match status" value="1"/>
</dbReference>
<dbReference type="RefSeq" id="WP_354701286.1">
    <property type="nucleotide sequence ID" value="NZ_CP114014.1"/>
</dbReference>
<name>A0AAU7AT09_9ACTN</name>
<comment type="function">
    <text evidence="8">F(1)F(0) ATP synthase produces ATP from ADP in the presence of a proton or sodium gradient. F-type ATPases consist of two structural domains, F(1) containing the extramembraneous catalytic core and F(0) containing the membrane proton channel, linked together by a central stalk and a peripheral stalk. During catalysis, ATP synthesis in the catalytic domain of F(1) is coupled via a rotary mechanism of the central stalk subunits to proton translocation.</text>
</comment>
<comment type="similarity">
    <text evidence="8">Belongs to the ATPase delta chain family.</text>
</comment>
<comment type="subcellular location">
    <subcellularLocation>
        <location evidence="8">Cell membrane</location>
        <topology evidence="8">Peripheral membrane protein</topology>
    </subcellularLocation>
    <subcellularLocation>
        <location evidence="1">Membrane</location>
    </subcellularLocation>
</comment>
<organism evidence="9">
    <name type="scientific">Paraconexibacter sp. AEG42_29</name>
    <dbReference type="NCBI Taxonomy" id="2997339"/>
    <lineage>
        <taxon>Bacteria</taxon>
        <taxon>Bacillati</taxon>
        <taxon>Actinomycetota</taxon>
        <taxon>Thermoleophilia</taxon>
        <taxon>Solirubrobacterales</taxon>
        <taxon>Paraconexibacteraceae</taxon>
        <taxon>Paraconexibacter</taxon>
    </lineage>
</organism>
<evidence type="ECO:0000256" key="7">
    <source>
        <dbReference type="ARBA" id="ARBA00023310"/>
    </source>
</evidence>